<evidence type="ECO:0000313" key="3">
    <source>
        <dbReference type="Proteomes" id="UP001596066"/>
    </source>
</evidence>
<protein>
    <submittedName>
        <fullName evidence="2">Uncharacterized protein</fullName>
    </submittedName>
</protein>
<feature type="compositionally biased region" description="Low complexity" evidence="1">
    <location>
        <begin position="9"/>
        <end position="18"/>
    </location>
</feature>
<sequence>MDKVPSASLGRLPLLRQQGGDEEGGGGIVHGVGSSGTPWVPPPFQPARYTIQLDSMRILTTRSAHEDSDKASLSLATSSESFKTEYRDLGDVNDGVYRIGLKVGPVRVDNPGEKVVFNYQIVNAGHHSASDVEKSLRLAGGALANLGVKAASTAAGGVLGATVGGIVLPVIGSILGAAAGWLIGGFFDLIFADCDGPVAVEQVAVTGLDLWRNTSVSQNGVWWRETFHDGLDSPDGCGDNSRYYTTWSVVRELLPDAGEEMANTPAM</sequence>
<keyword evidence="3" id="KW-1185">Reference proteome</keyword>
<evidence type="ECO:0000313" key="2">
    <source>
        <dbReference type="EMBL" id="MFC5646809.1"/>
    </source>
</evidence>
<proteinExistence type="predicted"/>
<dbReference type="Proteomes" id="UP001596066">
    <property type="component" value="Unassembled WGS sequence"/>
</dbReference>
<comment type="caution">
    <text evidence="2">The sequence shown here is derived from an EMBL/GenBank/DDBJ whole genome shotgun (WGS) entry which is preliminary data.</text>
</comment>
<evidence type="ECO:0000256" key="1">
    <source>
        <dbReference type="SAM" id="MobiDB-lite"/>
    </source>
</evidence>
<feature type="compositionally biased region" description="Gly residues" evidence="1">
    <location>
        <begin position="25"/>
        <end position="34"/>
    </location>
</feature>
<name>A0ABW0VPT1_9ACTN</name>
<accession>A0ABW0VPT1</accession>
<dbReference type="EMBL" id="JBHSOC010000114">
    <property type="protein sequence ID" value="MFC5646809.1"/>
    <property type="molecule type" value="Genomic_DNA"/>
</dbReference>
<reference evidence="3" key="1">
    <citation type="journal article" date="2019" name="Int. J. Syst. Evol. Microbiol.">
        <title>The Global Catalogue of Microorganisms (GCM) 10K type strain sequencing project: providing services to taxonomists for standard genome sequencing and annotation.</title>
        <authorList>
            <consortium name="The Broad Institute Genomics Platform"/>
            <consortium name="The Broad Institute Genome Sequencing Center for Infectious Disease"/>
            <person name="Wu L."/>
            <person name="Ma J."/>
        </authorList>
    </citation>
    <scope>NUCLEOTIDE SEQUENCE [LARGE SCALE GENOMIC DNA]</scope>
    <source>
        <strain evidence="3">CGMCC 4.1622</strain>
    </source>
</reference>
<gene>
    <name evidence="2" type="ORF">ACFPZF_36390</name>
</gene>
<feature type="region of interest" description="Disordered" evidence="1">
    <location>
        <begin position="1"/>
        <end position="40"/>
    </location>
</feature>
<organism evidence="2 3">
    <name type="scientific">Kitasatospora cinereorecta</name>
    <dbReference type="NCBI Taxonomy" id="285560"/>
    <lineage>
        <taxon>Bacteria</taxon>
        <taxon>Bacillati</taxon>
        <taxon>Actinomycetota</taxon>
        <taxon>Actinomycetes</taxon>
        <taxon>Kitasatosporales</taxon>
        <taxon>Streptomycetaceae</taxon>
        <taxon>Kitasatospora</taxon>
    </lineage>
</organism>